<evidence type="ECO:0000256" key="2">
    <source>
        <dbReference type="ARBA" id="ARBA00034247"/>
    </source>
</evidence>
<dbReference type="InterPro" id="IPR029787">
    <property type="entry name" value="Nucleotide_cyclase"/>
</dbReference>
<keyword evidence="5" id="KW-1185">Reference proteome</keyword>
<dbReference type="Proteomes" id="UP000316416">
    <property type="component" value="Chromosome"/>
</dbReference>
<dbReference type="EC" id="2.7.7.65" evidence="1"/>
<feature type="domain" description="GGDEF" evidence="3">
    <location>
        <begin position="189"/>
        <end position="317"/>
    </location>
</feature>
<accession>A0ABX6V5C2</accession>
<reference evidence="4" key="1">
    <citation type="submission" date="2021-07" db="EMBL/GenBank/DDBJ databases">
        <title>Shewanella sp. YLB-07 whole genome sequence.</title>
        <authorList>
            <person name="Yu L."/>
        </authorList>
    </citation>
    <scope>NUCLEOTIDE SEQUENCE</scope>
    <source>
        <strain evidence="4">YLB-08</strain>
    </source>
</reference>
<dbReference type="RefSeq" id="WP_142872386.1">
    <property type="nucleotide sequence ID" value="NZ_CP045503.2"/>
</dbReference>
<dbReference type="PANTHER" id="PTHR45138:SF9">
    <property type="entry name" value="DIGUANYLATE CYCLASE DGCM-RELATED"/>
    <property type="match status" value="1"/>
</dbReference>
<evidence type="ECO:0000313" key="5">
    <source>
        <dbReference type="Proteomes" id="UP000316416"/>
    </source>
</evidence>
<comment type="catalytic activity">
    <reaction evidence="2">
        <text>2 GTP = 3',3'-c-di-GMP + 2 diphosphate</text>
        <dbReference type="Rhea" id="RHEA:24898"/>
        <dbReference type="ChEBI" id="CHEBI:33019"/>
        <dbReference type="ChEBI" id="CHEBI:37565"/>
        <dbReference type="ChEBI" id="CHEBI:58805"/>
        <dbReference type="EC" id="2.7.7.65"/>
    </reaction>
</comment>
<evidence type="ECO:0000313" key="4">
    <source>
        <dbReference type="EMBL" id="QPG57012.1"/>
    </source>
</evidence>
<dbReference type="InterPro" id="IPR043128">
    <property type="entry name" value="Rev_trsase/Diguanyl_cyclase"/>
</dbReference>
<dbReference type="CDD" id="cd01949">
    <property type="entry name" value="GGDEF"/>
    <property type="match status" value="1"/>
</dbReference>
<organism evidence="4 5">
    <name type="scientific">Shewanella eurypsychrophilus</name>
    <dbReference type="NCBI Taxonomy" id="2593656"/>
    <lineage>
        <taxon>Bacteria</taxon>
        <taxon>Pseudomonadati</taxon>
        <taxon>Pseudomonadota</taxon>
        <taxon>Gammaproteobacteria</taxon>
        <taxon>Alteromonadales</taxon>
        <taxon>Shewanellaceae</taxon>
        <taxon>Shewanella</taxon>
    </lineage>
</organism>
<name>A0ABX6V5C2_9GAMM</name>
<sequence>MRSELEVILDSLVQLTEQRQLESLAQSLISTVEQFIQPIDTKIFDIQISHSALEEIVLPDEFSSHVSNNIEQGDHDILIEQGSACFVKCISSLSACYSKDIIPAQIAIPITLNGCAVKVLWVKAGQLTELNINLLKGFAKVYENFLTIVIECETDELTGLLNRKAFERRLKLADSNVIQLVREKPETIERHWLCIFDIDKFKQINDTFGHLYGDEILLDLVKVMNCVFSRHDAMFRFGGDEFVLLLAPCTKQKMFEQCQAFQSQLSQFHGRKLNVTVSMGVTPVTSGEQASSLLVKADQALYHIKETGRNRVEVYEDLLSQGHLSENKFDDDIEIF</sequence>
<dbReference type="Gene3D" id="3.30.70.270">
    <property type="match status" value="1"/>
</dbReference>
<dbReference type="SMART" id="SM00267">
    <property type="entry name" value="GGDEF"/>
    <property type="match status" value="1"/>
</dbReference>
<gene>
    <name evidence="4" type="ORF">FM038_005860</name>
</gene>
<dbReference type="PANTHER" id="PTHR45138">
    <property type="entry name" value="REGULATORY COMPONENTS OF SENSORY TRANSDUCTION SYSTEM"/>
    <property type="match status" value="1"/>
</dbReference>
<dbReference type="NCBIfam" id="TIGR00254">
    <property type="entry name" value="GGDEF"/>
    <property type="match status" value="1"/>
</dbReference>
<dbReference type="InterPro" id="IPR000160">
    <property type="entry name" value="GGDEF_dom"/>
</dbReference>
<dbReference type="Pfam" id="PF00990">
    <property type="entry name" value="GGDEF"/>
    <property type="match status" value="1"/>
</dbReference>
<protein>
    <recommendedName>
        <fullName evidence="1">diguanylate cyclase</fullName>
        <ecNumber evidence="1">2.7.7.65</ecNumber>
    </recommendedName>
</protein>
<evidence type="ECO:0000256" key="1">
    <source>
        <dbReference type="ARBA" id="ARBA00012528"/>
    </source>
</evidence>
<proteinExistence type="predicted"/>
<dbReference type="SUPFAM" id="SSF55073">
    <property type="entry name" value="Nucleotide cyclase"/>
    <property type="match status" value="1"/>
</dbReference>
<dbReference type="PROSITE" id="PS50887">
    <property type="entry name" value="GGDEF"/>
    <property type="match status" value="1"/>
</dbReference>
<dbReference type="EMBL" id="CP045503">
    <property type="protein sequence ID" value="QPG57012.1"/>
    <property type="molecule type" value="Genomic_DNA"/>
</dbReference>
<dbReference type="InterPro" id="IPR050469">
    <property type="entry name" value="Diguanylate_Cyclase"/>
</dbReference>
<evidence type="ECO:0000259" key="3">
    <source>
        <dbReference type="PROSITE" id="PS50887"/>
    </source>
</evidence>